<dbReference type="EMBL" id="JACNJD010000198">
    <property type="protein sequence ID" value="MBC8177218.1"/>
    <property type="molecule type" value="Genomic_DNA"/>
</dbReference>
<dbReference type="Proteomes" id="UP000650524">
    <property type="component" value="Unassembled WGS sequence"/>
</dbReference>
<name>A0A8J6T851_9DELT</name>
<reference evidence="2 3" key="1">
    <citation type="submission" date="2020-08" db="EMBL/GenBank/DDBJ databases">
        <title>Bridging the membrane lipid divide: bacteria of the FCB group superphylum have the potential to synthesize archaeal ether lipids.</title>
        <authorList>
            <person name="Villanueva L."/>
            <person name="Von Meijenfeldt F.A.B."/>
            <person name="Westbye A.B."/>
            <person name="Yadav S."/>
            <person name="Hopmans E.C."/>
            <person name="Dutilh B.E."/>
            <person name="Sinninghe Damste J.S."/>
        </authorList>
    </citation>
    <scope>NUCLEOTIDE SEQUENCE [LARGE SCALE GENOMIC DNA]</scope>
    <source>
        <strain evidence="2">NIOZ-UU27</strain>
    </source>
</reference>
<dbReference type="AlphaFoldDB" id="A0A8J6T851"/>
<comment type="caution">
    <text evidence="2">The sequence shown here is derived from an EMBL/GenBank/DDBJ whole genome shotgun (WGS) entry which is preliminary data.</text>
</comment>
<evidence type="ECO:0000313" key="2">
    <source>
        <dbReference type="EMBL" id="MBC8177218.1"/>
    </source>
</evidence>
<gene>
    <name evidence="2" type="ORF">H8E19_07410</name>
</gene>
<protein>
    <submittedName>
        <fullName evidence="2">Uncharacterized protein</fullName>
    </submittedName>
</protein>
<sequence length="58" mass="6576">MAKKKTHNENEIDRVMKKVDEYDSQTVKSVDGVGKLLGQKDDDISGNVWAQGKKKKEK</sequence>
<feature type="region of interest" description="Disordered" evidence="1">
    <location>
        <begin position="39"/>
        <end position="58"/>
    </location>
</feature>
<accession>A0A8J6T851</accession>
<evidence type="ECO:0000256" key="1">
    <source>
        <dbReference type="SAM" id="MobiDB-lite"/>
    </source>
</evidence>
<evidence type="ECO:0000313" key="3">
    <source>
        <dbReference type="Proteomes" id="UP000650524"/>
    </source>
</evidence>
<organism evidence="2 3">
    <name type="scientific">Candidatus Desulfacyla euxinica</name>
    <dbReference type="NCBI Taxonomy" id="2841693"/>
    <lineage>
        <taxon>Bacteria</taxon>
        <taxon>Deltaproteobacteria</taxon>
        <taxon>Candidatus Desulfacyla</taxon>
    </lineage>
</organism>
<proteinExistence type="predicted"/>